<feature type="transmembrane region" description="Helical" evidence="7">
    <location>
        <begin position="164"/>
        <end position="190"/>
    </location>
</feature>
<dbReference type="Proteomes" id="UP000503820">
    <property type="component" value="Unassembled WGS sequence"/>
</dbReference>
<reference evidence="8 9" key="1">
    <citation type="submission" date="2020-05" db="EMBL/GenBank/DDBJ databases">
        <title>Draft genome sequence of Desulfovibrio psychrotolerans JS1T.</title>
        <authorList>
            <person name="Ueno A."/>
            <person name="Tamazawa S."/>
            <person name="Tamamura S."/>
            <person name="Murakami T."/>
            <person name="Kiyama T."/>
            <person name="Inomata H."/>
            <person name="Amano Y."/>
            <person name="Miyakawa K."/>
            <person name="Tamaki H."/>
            <person name="Naganuma T."/>
            <person name="Kaneko K."/>
        </authorList>
    </citation>
    <scope>NUCLEOTIDE SEQUENCE [LARGE SCALE GENOMIC DNA]</scope>
    <source>
        <strain evidence="8 9">JS1</strain>
    </source>
</reference>
<comment type="caution">
    <text evidence="8">The sequence shown here is derived from an EMBL/GenBank/DDBJ whole genome shotgun (WGS) entry which is preliminary data.</text>
</comment>
<comment type="similarity">
    <text evidence="2">Belongs to the NrfD family.</text>
</comment>
<sequence length="386" mass="43066">MSSNQKSFWTPGNILTAFILAGGLVLTVLRFTQGIGAVTNLDDNNPWGVWIGFDLLCGVALAAGGYVTSASCYLFGLKKYHSAVRPAITTAFLGYFFVVIALLYDLGHPWRLPYPLVWSQGTTSLLFEVGLCVATYVTVLFVEWSPAALEWLGFRKIRNFVIKLTLPLTILGVVLSTMHQSSLGALFVIAPGKLHPLWYSSFLPVFFFMSSMVAGASMVIFEGALTHKGLHHKMDKTHLEEAEGVAFGMAKAASFILLGYFFIKMFDITMDNDWHYLATGYGALFMVEMLGFVALPAFLYALGVREKNLTMVRVASVFGVLGIVFNRFNVSMLAFNWQLPASERYFPHWMEIGISIFIVTLIVTTYRFIATKMPVLYEHPEYKDAH</sequence>
<dbReference type="GO" id="GO:0005886">
    <property type="term" value="C:plasma membrane"/>
    <property type="evidence" value="ECO:0007669"/>
    <property type="project" value="UniProtKB-SubCell"/>
</dbReference>
<organism evidence="8 9">
    <name type="scientific">Desulfovibrio psychrotolerans</name>
    <dbReference type="NCBI Taxonomy" id="415242"/>
    <lineage>
        <taxon>Bacteria</taxon>
        <taxon>Pseudomonadati</taxon>
        <taxon>Thermodesulfobacteriota</taxon>
        <taxon>Desulfovibrionia</taxon>
        <taxon>Desulfovibrionales</taxon>
        <taxon>Desulfovibrionaceae</taxon>
        <taxon>Desulfovibrio</taxon>
    </lineage>
</organism>
<name>A0A7J0BSZ7_9BACT</name>
<accession>A0A7J0BSZ7</accession>
<evidence type="ECO:0000313" key="9">
    <source>
        <dbReference type="Proteomes" id="UP000503820"/>
    </source>
</evidence>
<evidence type="ECO:0000256" key="4">
    <source>
        <dbReference type="ARBA" id="ARBA00022692"/>
    </source>
</evidence>
<comment type="subcellular location">
    <subcellularLocation>
        <location evidence="1">Cell membrane</location>
        <topology evidence="1">Multi-pass membrane protein</topology>
    </subcellularLocation>
</comment>
<dbReference type="AlphaFoldDB" id="A0A7J0BSZ7"/>
<evidence type="ECO:0000256" key="1">
    <source>
        <dbReference type="ARBA" id="ARBA00004651"/>
    </source>
</evidence>
<dbReference type="NCBIfam" id="NF045714">
    <property type="entry name" value="sulf_resp_HmcC"/>
    <property type="match status" value="1"/>
</dbReference>
<keyword evidence="9" id="KW-1185">Reference proteome</keyword>
<feature type="transmembrane region" description="Helical" evidence="7">
    <location>
        <begin position="51"/>
        <end position="75"/>
    </location>
</feature>
<feature type="transmembrane region" description="Helical" evidence="7">
    <location>
        <begin position="124"/>
        <end position="144"/>
    </location>
</feature>
<keyword evidence="3" id="KW-1003">Cell membrane</keyword>
<keyword evidence="5 7" id="KW-1133">Transmembrane helix</keyword>
<dbReference type="PANTHER" id="PTHR30074">
    <property type="entry name" value="FORMATE DEHYDROGENASE, NITRATE-INDUCIBLE, CYTOCHROME B556 FDN SUBUNIT"/>
    <property type="match status" value="1"/>
</dbReference>
<feature type="transmembrane region" description="Helical" evidence="7">
    <location>
        <begin position="12"/>
        <end position="31"/>
    </location>
</feature>
<gene>
    <name evidence="8" type="ORF">DSM19430T_15240</name>
</gene>
<dbReference type="EMBL" id="BLVP01000007">
    <property type="protein sequence ID" value="GFM36840.1"/>
    <property type="molecule type" value="Genomic_DNA"/>
</dbReference>
<dbReference type="Pfam" id="PF03916">
    <property type="entry name" value="NrfD"/>
    <property type="match status" value="1"/>
</dbReference>
<dbReference type="InterPro" id="IPR054900">
    <property type="entry name" value="sulf_resp_HmcC"/>
</dbReference>
<feature type="transmembrane region" description="Helical" evidence="7">
    <location>
        <begin position="349"/>
        <end position="369"/>
    </location>
</feature>
<evidence type="ECO:0000256" key="2">
    <source>
        <dbReference type="ARBA" id="ARBA00008929"/>
    </source>
</evidence>
<dbReference type="GO" id="GO:0009061">
    <property type="term" value="P:anaerobic respiration"/>
    <property type="evidence" value="ECO:0007669"/>
    <property type="project" value="TreeGrafter"/>
</dbReference>
<evidence type="ECO:0000313" key="8">
    <source>
        <dbReference type="EMBL" id="GFM36840.1"/>
    </source>
</evidence>
<evidence type="ECO:0000256" key="3">
    <source>
        <dbReference type="ARBA" id="ARBA00022475"/>
    </source>
</evidence>
<feature type="transmembrane region" description="Helical" evidence="7">
    <location>
        <begin position="202"/>
        <end position="225"/>
    </location>
</feature>
<dbReference type="PANTHER" id="PTHR30074:SF4">
    <property type="entry name" value="NI_FE-HYDROGENASE 2 B-TYPE CYTOCHROME SUBUNIT-RELATED"/>
    <property type="match status" value="1"/>
</dbReference>
<keyword evidence="4 7" id="KW-0812">Transmembrane</keyword>
<feature type="transmembrane region" description="Helical" evidence="7">
    <location>
        <begin position="283"/>
        <end position="302"/>
    </location>
</feature>
<dbReference type="InterPro" id="IPR005614">
    <property type="entry name" value="NrfD-like"/>
</dbReference>
<protein>
    <recommendedName>
        <fullName evidence="10">Ni/Fe-hydrogenase cytochrome b subunit</fullName>
    </recommendedName>
</protein>
<evidence type="ECO:0000256" key="5">
    <source>
        <dbReference type="ARBA" id="ARBA00022989"/>
    </source>
</evidence>
<evidence type="ECO:0000256" key="7">
    <source>
        <dbReference type="SAM" id="Phobius"/>
    </source>
</evidence>
<keyword evidence="6 7" id="KW-0472">Membrane</keyword>
<dbReference type="RefSeq" id="WP_174409489.1">
    <property type="nucleotide sequence ID" value="NZ_BLVP01000007.1"/>
</dbReference>
<evidence type="ECO:0000256" key="6">
    <source>
        <dbReference type="ARBA" id="ARBA00023136"/>
    </source>
</evidence>
<evidence type="ECO:0008006" key="10">
    <source>
        <dbReference type="Google" id="ProtNLM"/>
    </source>
</evidence>
<feature type="transmembrane region" description="Helical" evidence="7">
    <location>
        <begin position="87"/>
        <end position="104"/>
    </location>
</feature>
<dbReference type="InterPro" id="IPR051817">
    <property type="entry name" value="FDH_cytochrome_b556_subunit"/>
</dbReference>
<proteinExistence type="inferred from homology"/>
<feature type="transmembrane region" description="Helical" evidence="7">
    <location>
        <begin position="245"/>
        <end position="263"/>
    </location>
</feature>
<feature type="transmembrane region" description="Helical" evidence="7">
    <location>
        <begin position="314"/>
        <end position="337"/>
    </location>
</feature>